<dbReference type="CDD" id="cd09110">
    <property type="entry name" value="PLDc_CLS_1"/>
    <property type="match status" value="1"/>
</dbReference>
<accession>A0ABT8S473</accession>
<protein>
    <submittedName>
        <fullName evidence="2">Phospholipase D-like domain-containing protein</fullName>
    </submittedName>
</protein>
<evidence type="ECO:0000313" key="3">
    <source>
        <dbReference type="Proteomes" id="UP001169027"/>
    </source>
</evidence>
<comment type="caution">
    <text evidence="2">The sequence shown here is derived from an EMBL/GenBank/DDBJ whole genome shotgun (WGS) entry which is preliminary data.</text>
</comment>
<reference evidence="2" key="1">
    <citation type="submission" date="2023-06" db="EMBL/GenBank/DDBJ databases">
        <authorList>
            <person name="Jiang Y."/>
            <person name="Liu Q."/>
        </authorList>
    </citation>
    <scope>NUCLEOTIDE SEQUENCE</scope>
    <source>
        <strain evidence="2">CGMCC 1.12090</strain>
    </source>
</reference>
<name>A0ABT8S473_9BURK</name>
<dbReference type="EMBL" id="JAUKVY010000009">
    <property type="protein sequence ID" value="MDO1533648.1"/>
    <property type="molecule type" value="Genomic_DNA"/>
</dbReference>
<proteinExistence type="predicted"/>
<evidence type="ECO:0000259" key="1">
    <source>
        <dbReference type="PROSITE" id="PS50035"/>
    </source>
</evidence>
<dbReference type="Pfam" id="PF13091">
    <property type="entry name" value="PLDc_2"/>
    <property type="match status" value="2"/>
</dbReference>
<dbReference type="InterPro" id="IPR025202">
    <property type="entry name" value="PLD-like_dom"/>
</dbReference>
<dbReference type="PANTHER" id="PTHR21248:SF22">
    <property type="entry name" value="PHOSPHOLIPASE D"/>
    <property type="match status" value="1"/>
</dbReference>
<sequence>MRRHLKAIGWTFVLTLAATLLVLNFRSGEKKLDEQVRREYALHDPQYQHVLGVMLGPPITHGNRFEALYNGDQIFPPMLAAIRGARQSITFETYIYWSGDIGKAFADALAERARAGVKVHVLLDWLGSAKVDEAFLREMEDAGVEIRKFHKPVWYDITRMNNRTHRKLLVVDGRIGFTGGVGIAPNWTGSAQDAEHWRDSHFKVEGPVVAQMQAVFMDNWVKVSGDVLHGRRYFPPIEPVGEGRAQMFSSSPSGGSESMHLMYLLSIAAATRTIDLSSAYFVPDDLTVGALVAAMRRGVRVRIITPGPIIDSQTVRGASRASWGPLLEAGAQMSEYQPTMFHCKVFTVDGLLVSVGSTNFDNRSFRLNDEANLNIYDEDFAAAQTAQFEADLKQSRQLTLAAWRDRPLTEKAMEHVAAWLSSQL</sequence>
<keyword evidence="3" id="KW-1185">Reference proteome</keyword>
<dbReference type="PROSITE" id="PS50035">
    <property type="entry name" value="PLD"/>
    <property type="match status" value="2"/>
</dbReference>
<dbReference type="PANTHER" id="PTHR21248">
    <property type="entry name" value="CARDIOLIPIN SYNTHASE"/>
    <property type="match status" value="1"/>
</dbReference>
<dbReference type="SUPFAM" id="SSF56024">
    <property type="entry name" value="Phospholipase D/nuclease"/>
    <property type="match status" value="2"/>
</dbReference>
<feature type="domain" description="PLD phosphodiesterase" evidence="1">
    <location>
        <begin position="160"/>
        <end position="187"/>
    </location>
</feature>
<dbReference type="InterPro" id="IPR001736">
    <property type="entry name" value="PLipase_D/transphosphatidylase"/>
</dbReference>
<organism evidence="2 3">
    <name type="scientific">Variovorax ginsengisoli</name>
    <dbReference type="NCBI Taxonomy" id="363844"/>
    <lineage>
        <taxon>Bacteria</taxon>
        <taxon>Pseudomonadati</taxon>
        <taxon>Pseudomonadota</taxon>
        <taxon>Betaproteobacteria</taxon>
        <taxon>Burkholderiales</taxon>
        <taxon>Comamonadaceae</taxon>
        <taxon>Variovorax</taxon>
    </lineage>
</organism>
<dbReference type="CDD" id="cd09159">
    <property type="entry name" value="PLDc_ybhO_like_2"/>
    <property type="match status" value="1"/>
</dbReference>
<feature type="domain" description="PLD phosphodiesterase" evidence="1">
    <location>
        <begin position="337"/>
        <end position="364"/>
    </location>
</feature>
<dbReference type="Proteomes" id="UP001169027">
    <property type="component" value="Unassembled WGS sequence"/>
</dbReference>
<dbReference type="RefSeq" id="WP_301810517.1">
    <property type="nucleotide sequence ID" value="NZ_JAUJZH010000009.1"/>
</dbReference>
<dbReference type="SMART" id="SM00155">
    <property type="entry name" value="PLDc"/>
    <property type="match status" value="2"/>
</dbReference>
<dbReference type="Gene3D" id="3.30.870.10">
    <property type="entry name" value="Endonuclease Chain A"/>
    <property type="match status" value="2"/>
</dbReference>
<gene>
    <name evidence="2" type="ORF">Q2T77_15245</name>
</gene>
<evidence type="ECO:0000313" key="2">
    <source>
        <dbReference type="EMBL" id="MDO1533648.1"/>
    </source>
</evidence>